<feature type="transmembrane region" description="Helical" evidence="7">
    <location>
        <begin position="842"/>
        <end position="860"/>
    </location>
</feature>
<feature type="transmembrane region" description="Helical" evidence="7">
    <location>
        <begin position="390"/>
        <end position="410"/>
    </location>
</feature>
<keyword evidence="2" id="KW-1003">Cell membrane</keyword>
<dbReference type="PANTHER" id="PTHR30287:SF1">
    <property type="entry name" value="INNER MEMBRANE PROTEIN"/>
    <property type="match status" value="1"/>
</dbReference>
<protein>
    <submittedName>
        <fullName evidence="9">ABC transporter permease</fullName>
    </submittedName>
</protein>
<name>A0ABQ0XCX7_9LACO</name>
<keyword evidence="5 7" id="KW-0472">Membrane</keyword>
<evidence type="ECO:0000313" key="9">
    <source>
        <dbReference type="EMBL" id="GEP23932.1"/>
    </source>
</evidence>
<dbReference type="PANTHER" id="PTHR30287">
    <property type="entry name" value="MEMBRANE COMPONENT OF PREDICTED ABC SUPERFAMILY METABOLITE UPTAKE TRANSPORTER"/>
    <property type="match status" value="1"/>
</dbReference>
<feature type="transmembrane region" description="Helical" evidence="7">
    <location>
        <begin position="431"/>
        <end position="452"/>
    </location>
</feature>
<feature type="transmembrane region" description="Helical" evidence="7">
    <location>
        <begin position="480"/>
        <end position="503"/>
    </location>
</feature>
<comment type="subcellular location">
    <subcellularLocation>
        <location evidence="1">Cell membrane</location>
        <topology evidence="1">Multi-pass membrane protein</topology>
    </subcellularLocation>
</comment>
<evidence type="ECO:0000256" key="5">
    <source>
        <dbReference type="ARBA" id="ARBA00023136"/>
    </source>
</evidence>
<gene>
    <name evidence="9" type="primary">ylbB</name>
    <name evidence="9" type="ORF">LDI01_15250</name>
</gene>
<evidence type="ECO:0000313" key="10">
    <source>
        <dbReference type="Proteomes" id="UP000321409"/>
    </source>
</evidence>
<sequence length="919" mass="102141">MHTMKSILWRNILREFRFSFARFISIATLLGLGVFVLIGLKVTGPDMRMTGNNYYASHKMADAMINSNTGITKADQSYMRTLPHIKKIEFGTAKDAVIKGSDKSIRVGSKTNQLSINKVVSGRLPKSNNEIALSNHEKSKYKVGQTLRLVNNKGNADISGLKYASYKIVGFVTSSDYLMKENLGATSAGTGQLSTFGIVNKSAFTSSRPTIARISYNNVHGKSYTNQYEKQVQSNVDNVENRLNDRAKQRQSKLKTNAADKLNDAETKLTAQQTKLNQSKRQLATATSRLKSATAQLNQLRNSGQASSTQLSSQQAQLTAQAKQLNANRQQIVANQTKINQAKDRIVNQKKSLADLPDITYQIQSRNDYNSGYNQFGEDAKRIDILSNTFPIIFFAVAILVSLTTMSRMAEEKRQEIGTQRALGYSKFDTMKLFLIYGTLSGLLGSALGAWLGTSFLPKKIFGAYAANFVIPNFQTPPSAFWICLSVIISLICTIVPTVGVAIRMLKDKPATLMLPKPPKSGSKVLLERLPFIWKHLSFNYKVTIRNLARYKGRMLMTILGVLGCTALLITGFGIRDSLNGIVQTQYKDIIHYDVIGVYNSHASKESQQDYRKAADNLSGIKHETDIYYETVSARPKGMTNNQSVSMIVPKSAQGFDKFVTLRNLNTKKKLKLSNNGAIITQKMATLANLKVGDYLTVKTANGEKHQVRIAGITEMYAGHTLYMNQQYYRKAFNQSADYNAKMLMLNDRSAKNIDQVSRKLTRQNASITAVQSDDAKTTINNILAGLNHLVMIIIGAASMLAFMVLFTLTNINVSERIRELSTIKVLGFYPMEVVMYIYRETFILSLLGVLAGFVGGAWLHNYIMQTLPPETAMADLTLLWTNFTTSGVMTLIFSIIVMAIMARKINRVDMLGALKSVD</sequence>
<dbReference type="Pfam" id="PF02687">
    <property type="entry name" value="FtsX"/>
    <property type="match status" value="2"/>
</dbReference>
<feature type="transmembrane region" description="Helical" evidence="7">
    <location>
        <begin position="555"/>
        <end position="575"/>
    </location>
</feature>
<dbReference type="Proteomes" id="UP000321409">
    <property type="component" value="Unassembled WGS sequence"/>
</dbReference>
<evidence type="ECO:0000256" key="3">
    <source>
        <dbReference type="ARBA" id="ARBA00022692"/>
    </source>
</evidence>
<feature type="coiled-coil region" evidence="6">
    <location>
        <begin position="255"/>
        <end position="335"/>
    </location>
</feature>
<keyword evidence="4 7" id="KW-1133">Transmembrane helix</keyword>
<accession>A0ABQ0XCX7</accession>
<evidence type="ECO:0000259" key="8">
    <source>
        <dbReference type="Pfam" id="PF02687"/>
    </source>
</evidence>
<organism evidence="9 10">
    <name type="scientific">Lentilactobacillus diolivorans</name>
    <dbReference type="NCBI Taxonomy" id="179838"/>
    <lineage>
        <taxon>Bacteria</taxon>
        <taxon>Bacillati</taxon>
        <taxon>Bacillota</taxon>
        <taxon>Bacilli</taxon>
        <taxon>Lactobacillales</taxon>
        <taxon>Lactobacillaceae</taxon>
        <taxon>Lentilactobacillus</taxon>
    </lineage>
</organism>
<feature type="domain" description="ABC3 transporter permease C-terminal" evidence="8">
    <location>
        <begin position="792"/>
        <end position="908"/>
    </location>
</feature>
<feature type="transmembrane region" description="Helical" evidence="7">
    <location>
        <begin position="880"/>
        <end position="902"/>
    </location>
</feature>
<reference evidence="9 10" key="1">
    <citation type="submission" date="2019-07" db="EMBL/GenBank/DDBJ databases">
        <title>Whole genome shotgun sequence of Lactobacillus diolivorans NBRC 107869.</title>
        <authorList>
            <person name="Hosoyama A."/>
            <person name="Uohara A."/>
            <person name="Ohji S."/>
            <person name="Ichikawa N."/>
        </authorList>
    </citation>
    <scope>NUCLEOTIDE SEQUENCE [LARGE SCALE GENOMIC DNA]</scope>
    <source>
        <strain evidence="9 10">NBRC 107869</strain>
    </source>
</reference>
<feature type="transmembrane region" description="Helical" evidence="7">
    <location>
        <begin position="790"/>
        <end position="809"/>
    </location>
</feature>
<evidence type="ECO:0000256" key="2">
    <source>
        <dbReference type="ARBA" id="ARBA00022475"/>
    </source>
</evidence>
<evidence type="ECO:0000256" key="7">
    <source>
        <dbReference type="SAM" id="Phobius"/>
    </source>
</evidence>
<keyword evidence="3 7" id="KW-0812">Transmembrane</keyword>
<comment type="caution">
    <text evidence="9">The sequence shown here is derived from an EMBL/GenBank/DDBJ whole genome shotgun (WGS) entry which is preliminary data.</text>
</comment>
<dbReference type="InterPro" id="IPR038766">
    <property type="entry name" value="Membrane_comp_ABC_pdt"/>
</dbReference>
<feature type="transmembrane region" description="Helical" evidence="7">
    <location>
        <begin position="20"/>
        <end position="40"/>
    </location>
</feature>
<dbReference type="InterPro" id="IPR003838">
    <property type="entry name" value="ABC3_permease_C"/>
</dbReference>
<dbReference type="EMBL" id="BKAB01000021">
    <property type="protein sequence ID" value="GEP23932.1"/>
    <property type="molecule type" value="Genomic_DNA"/>
</dbReference>
<evidence type="ECO:0000256" key="1">
    <source>
        <dbReference type="ARBA" id="ARBA00004651"/>
    </source>
</evidence>
<evidence type="ECO:0000256" key="6">
    <source>
        <dbReference type="SAM" id="Coils"/>
    </source>
</evidence>
<keyword evidence="6" id="KW-0175">Coiled coil</keyword>
<evidence type="ECO:0000256" key="4">
    <source>
        <dbReference type="ARBA" id="ARBA00022989"/>
    </source>
</evidence>
<feature type="domain" description="ABC3 transporter permease C-terminal" evidence="8">
    <location>
        <begin position="389"/>
        <end position="506"/>
    </location>
</feature>
<proteinExistence type="predicted"/>
<keyword evidence="10" id="KW-1185">Reference proteome</keyword>